<gene>
    <name evidence="18" type="ORF">AB986_01800</name>
</gene>
<dbReference type="GO" id="GO:0009252">
    <property type="term" value="P:peptidoglycan biosynthetic process"/>
    <property type="evidence" value="ECO:0007669"/>
    <property type="project" value="UniProtKB-UniPathway"/>
</dbReference>
<feature type="active site" description="Acyl-ester intermediate" evidence="13">
    <location>
        <position position="62"/>
    </location>
</feature>
<dbReference type="GO" id="GO:0009002">
    <property type="term" value="F:serine-type D-Ala-D-Ala carboxypeptidase activity"/>
    <property type="evidence" value="ECO:0007669"/>
    <property type="project" value="UniProtKB-EC"/>
</dbReference>
<keyword evidence="10" id="KW-0573">Peptidoglycan synthesis</keyword>
<keyword evidence="19" id="KW-1185">Reference proteome</keyword>
<evidence type="ECO:0000256" key="15">
    <source>
        <dbReference type="RuleBase" id="RU004016"/>
    </source>
</evidence>
<dbReference type="STRING" id="157733.AB986_01800"/>
<dbReference type="GO" id="GO:0006508">
    <property type="term" value="P:proteolysis"/>
    <property type="evidence" value="ECO:0007669"/>
    <property type="project" value="UniProtKB-KW"/>
</dbReference>
<feature type="signal peptide" evidence="16">
    <location>
        <begin position="1"/>
        <end position="24"/>
    </location>
</feature>
<comment type="similarity">
    <text evidence="3 15">Belongs to the peptidase S11 family.</text>
</comment>
<dbReference type="InterPro" id="IPR012907">
    <property type="entry name" value="Peptidase_S11_C"/>
</dbReference>
<evidence type="ECO:0000256" key="12">
    <source>
        <dbReference type="ARBA" id="ARBA00034000"/>
    </source>
</evidence>
<dbReference type="Pfam" id="PF07943">
    <property type="entry name" value="PBP5_C"/>
    <property type="match status" value="1"/>
</dbReference>
<dbReference type="InterPro" id="IPR012338">
    <property type="entry name" value="Beta-lactam/transpept-like"/>
</dbReference>
<proteinExistence type="inferred from homology"/>
<dbReference type="PANTHER" id="PTHR21581:SF6">
    <property type="entry name" value="TRAFFICKING PROTEIN PARTICLE COMPLEX SUBUNIT 12"/>
    <property type="match status" value="1"/>
</dbReference>
<dbReference type="AlphaFoldDB" id="A0A0J6CYA1"/>
<evidence type="ECO:0000256" key="1">
    <source>
        <dbReference type="ARBA" id="ARBA00003217"/>
    </source>
</evidence>
<dbReference type="UniPathway" id="UPA00219"/>
<protein>
    <recommendedName>
        <fullName evidence="4">serine-type D-Ala-D-Ala carboxypeptidase</fullName>
        <ecNumber evidence="4">3.4.16.4</ecNumber>
    </recommendedName>
</protein>
<dbReference type="InterPro" id="IPR001967">
    <property type="entry name" value="Peptidase_S11_N"/>
</dbReference>
<keyword evidence="5 18" id="KW-0121">Carboxypeptidase</keyword>
<evidence type="ECO:0000256" key="4">
    <source>
        <dbReference type="ARBA" id="ARBA00012448"/>
    </source>
</evidence>
<dbReference type="Gene3D" id="3.40.710.10">
    <property type="entry name" value="DD-peptidase/beta-lactamase superfamily"/>
    <property type="match status" value="1"/>
</dbReference>
<evidence type="ECO:0000256" key="9">
    <source>
        <dbReference type="ARBA" id="ARBA00022960"/>
    </source>
</evidence>
<comment type="pathway">
    <text evidence="2">Cell wall biogenesis; peptidoglycan biosynthesis.</text>
</comment>
<feature type="active site" evidence="13">
    <location>
        <position position="122"/>
    </location>
</feature>
<evidence type="ECO:0000256" key="3">
    <source>
        <dbReference type="ARBA" id="ARBA00007164"/>
    </source>
</evidence>
<dbReference type="SMART" id="SM00936">
    <property type="entry name" value="PBP5_C"/>
    <property type="match status" value="1"/>
</dbReference>
<dbReference type="EC" id="3.4.16.4" evidence="4"/>
<dbReference type="InterPro" id="IPR037167">
    <property type="entry name" value="Peptidase_S11_C_sf"/>
</dbReference>
<comment type="catalytic activity">
    <reaction evidence="12">
        <text>Preferential cleavage: (Ac)2-L-Lys-D-Ala-|-D-Ala. Also transpeptidation of peptidyl-alanyl moieties that are N-acyl substituents of D-alanine.</text>
        <dbReference type="EC" id="3.4.16.4"/>
    </reaction>
</comment>
<evidence type="ECO:0000256" key="5">
    <source>
        <dbReference type="ARBA" id="ARBA00022645"/>
    </source>
</evidence>
<dbReference type="PATRIC" id="fig|157733.3.peg.2572"/>
<feature type="chain" id="PRO_5005269477" description="serine-type D-Ala-D-Ala carboxypeptidase" evidence="16">
    <location>
        <begin position="25"/>
        <end position="392"/>
    </location>
</feature>
<reference evidence="18" key="1">
    <citation type="submission" date="2015-06" db="EMBL/GenBank/DDBJ databases">
        <authorList>
            <person name="Liu B."/>
            <person name="Wang J."/>
            <person name="Zhu Y."/>
            <person name="Liu G."/>
            <person name="Chen Q."/>
            <person name="Zheng C."/>
            <person name="Che J."/>
            <person name="Ge C."/>
            <person name="Shi H."/>
            <person name="Pan Z."/>
            <person name="Liu X."/>
        </authorList>
    </citation>
    <scope>NUCLEOTIDE SEQUENCE [LARGE SCALE GENOMIC DNA]</scope>
    <source>
        <strain evidence="18">DSM 16346</strain>
    </source>
</reference>
<dbReference type="PRINTS" id="PR00725">
    <property type="entry name" value="DADACBPTASE1"/>
</dbReference>
<dbReference type="InterPro" id="IPR015956">
    <property type="entry name" value="Peniciliin-bd_prot_C_sf"/>
</dbReference>
<name>A0A0J6CYA1_9BACL</name>
<dbReference type="RefSeq" id="WP_048309166.1">
    <property type="nucleotide sequence ID" value="NZ_CP119526.1"/>
</dbReference>
<evidence type="ECO:0000256" key="14">
    <source>
        <dbReference type="PIRSR" id="PIRSR618044-2"/>
    </source>
</evidence>
<keyword evidence="7 16" id="KW-0732">Signal</keyword>
<dbReference type="Pfam" id="PF00768">
    <property type="entry name" value="Peptidase_S11"/>
    <property type="match status" value="1"/>
</dbReference>
<accession>A0A0J6CYA1</accession>
<evidence type="ECO:0000313" key="18">
    <source>
        <dbReference type="EMBL" id="KMM38083.1"/>
    </source>
</evidence>
<dbReference type="EMBL" id="LELK01000001">
    <property type="protein sequence ID" value="KMM38083.1"/>
    <property type="molecule type" value="Genomic_DNA"/>
</dbReference>
<evidence type="ECO:0000256" key="16">
    <source>
        <dbReference type="SAM" id="SignalP"/>
    </source>
</evidence>
<evidence type="ECO:0000256" key="13">
    <source>
        <dbReference type="PIRSR" id="PIRSR618044-1"/>
    </source>
</evidence>
<evidence type="ECO:0000256" key="7">
    <source>
        <dbReference type="ARBA" id="ARBA00022729"/>
    </source>
</evidence>
<evidence type="ECO:0000256" key="6">
    <source>
        <dbReference type="ARBA" id="ARBA00022670"/>
    </source>
</evidence>
<feature type="active site" description="Proton acceptor" evidence="13">
    <location>
        <position position="65"/>
    </location>
</feature>
<feature type="binding site" evidence="14">
    <location>
        <position position="228"/>
    </location>
    <ligand>
        <name>substrate</name>
    </ligand>
</feature>
<dbReference type="OrthoDB" id="9791132at2"/>
<comment type="function">
    <text evidence="1">Removes C-terminal D-alanyl residues from sugar-peptide cell wall precursors.</text>
</comment>
<evidence type="ECO:0000256" key="11">
    <source>
        <dbReference type="ARBA" id="ARBA00023316"/>
    </source>
</evidence>
<dbReference type="InterPro" id="IPR018044">
    <property type="entry name" value="Peptidase_S11"/>
</dbReference>
<feature type="domain" description="Peptidase S11 D-Ala-D-Ala carboxypeptidase A C-terminal" evidence="17">
    <location>
        <begin position="278"/>
        <end position="369"/>
    </location>
</feature>
<keyword evidence="9" id="KW-0133">Cell shape</keyword>
<evidence type="ECO:0000256" key="8">
    <source>
        <dbReference type="ARBA" id="ARBA00022801"/>
    </source>
</evidence>
<dbReference type="GO" id="GO:0071555">
    <property type="term" value="P:cell wall organization"/>
    <property type="evidence" value="ECO:0007669"/>
    <property type="project" value="UniProtKB-KW"/>
</dbReference>
<keyword evidence="8" id="KW-0378">Hydrolase</keyword>
<sequence>MKVVATLLAILLGGSLLVPTFANAEESKTKIAENSSSAILIERDTGAVLFEKDSDKKLPPASMTKIMTMILIMEAIESGKINLDQKIRTSEYAASMGGSQIFLEAGEEMTANDMLKGIAIASGNDASVAMAEAISGSEEEFVNEMNEKASEMGLKHTHFVNPTGLPAKNHYSTANDMALMAKELLKYELITKYTGLYEDYLRQDSDKKFWLVNTNKLVKFYPGVDGLKTGFTREAKYCLTATAKRDDMRVVAVVMGAPTPKVRNAEISKLFDYAFSQYKTQKLFDRHHTVKKVEVNKGDQSLMDVITSERVSVLLKKGQENGDITTSIKMNDSIETPIKKGDEVGVLSVKIDGNVTATSPVLSSENINPASWWQLMKRTASQFAKTPSQNVR</sequence>
<dbReference type="SUPFAM" id="SSF69189">
    <property type="entry name" value="Penicillin-binding protein associated domain"/>
    <property type="match status" value="1"/>
</dbReference>
<evidence type="ECO:0000256" key="2">
    <source>
        <dbReference type="ARBA" id="ARBA00004752"/>
    </source>
</evidence>
<keyword evidence="11" id="KW-0961">Cell wall biogenesis/degradation</keyword>
<evidence type="ECO:0000256" key="10">
    <source>
        <dbReference type="ARBA" id="ARBA00022984"/>
    </source>
</evidence>
<dbReference type="Gene3D" id="2.60.410.10">
    <property type="entry name" value="D-Ala-D-Ala carboxypeptidase, C-terminal domain"/>
    <property type="match status" value="1"/>
</dbReference>
<dbReference type="PANTHER" id="PTHR21581">
    <property type="entry name" value="D-ALANYL-D-ALANINE CARBOXYPEPTIDASE"/>
    <property type="match status" value="1"/>
</dbReference>
<comment type="caution">
    <text evidence="18">The sequence shown here is derived from an EMBL/GenBank/DDBJ whole genome shotgun (WGS) entry which is preliminary data.</text>
</comment>
<organism evidence="18 19">
    <name type="scientific">Guptibacillus hwajinpoensis</name>
    <dbReference type="NCBI Taxonomy" id="208199"/>
    <lineage>
        <taxon>Bacteria</taxon>
        <taxon>Bacillati</taxon>
        <taxon>Bacillota</taxon>
        <taxon>Bacilli</taxon>
        <taxon>Bacillales</taxon>
        <taxon>Guptibacillaceae</taxon>
        <taxon>Guptibacillus</taxon>
    </lineage>
</organism>
<evidence type="ECO:0000313" key="19">
    <source>
        <dbReference type="Proteomes" id="UP000035996"/>
    </source>
</evidence>
<dbReference type="SUPFAM" id="SSF56601">
    <property type="entry name" value="beta-lactamase/transpeptidase-like"/>
    <property type="match status" value="1"/>
</dbReference>
<dbReference type="Proteomes" id="UP000035996">
    <property type="component" value="Unassembled WGS sequence"/>
</dbReference>
<evidence type="ECO:0000259" key="17">
    <source>
        <dbReference type="SMART" id="SM00936"/>
    </source>
</evidence>
<dbReference type="GO" id="GO:0008360">
    <property type="term" value="P:regulation of cell shape"/>
    <property type="evidence" value="ECO:0007669"/>
    <property type="project" value="UniProtKB-KW"/>
</dbReference>
<keyword evidence="6" id="KW-0645">Protease</keyword>